<evidence type="ECO:0000256" key="2">
    <source>
        <dbReference type="ARBA" id="ARBA00022741"/>
    </source>
</evidence>
<keyword evidence="2" id="KW-0547">Nucleotide-binding</keyword>
<accession>A0A2U2J4X2</accession>
<evidence type="ECO:0000313" key="8">
    <source>
        <dbReference type="EMBL" id="PWG03399.1"/>
    </source>
</evidence>
<evidence type="ECO:0000256" key="3">
    <source>
        <dbReference type="ARBA" id="ARBA00022840"/>
    </source>
</evidence>
<dbReference type="Pfam" id="PF02237">
    <property type="entry name" value="BPL_C"/>
    <property type="match status" value="1"/>
</dbReference>
<dbReference type="InterPro" id="IPR003142">
    <property type="entry name" value="BPL_C"/>
</dbReference>
<protein>
    <recommendedName>
        <fullName evidence="5">biotin--[biotin carboxyl-carrier protein] ligase</fullName>
        <ecNumber evidence="5">6.3.4.15</ecNumber>
    </recommendedName>
</protein>
<dbReference type="GO" id="GO:0005524">
    <property type="term" value="F:ATP binding"/>
    <property type="evidence" value="ECO:0007669"/>
    <property type="project" value="UniProtKB-KW"/>
</dbReference>
<dbReference type="SUPFAM" id="SSF50037">
    <property type="entry name" value="C-terminal domain of transcriptional repressors"/>
    <property type="match status" value="1"/>
</dbReference>
<name>A0A2U2J4X2_9SPHN</name>
<dbReference type="InterPro" id="IPR004143">
    <property type="entry name" value="BPL_LPL_catalytic"/>
</dbReference>
<evidence type="ECO:0000256" key="1">
    <source>
        <dbReference type="ARBA" id="ARBA00022598"/>
    </source>
</evidence>
<evidence type="ECO:0000256" key="6">
    <source>
        <dbReference type="ARBA" id="ARBA00047846"/>
    </source>
</evidence>
<dbReference type="Gene3D" id="3.30.930.10">
    <property type="entry name" value="Bira Bifunctional Protein, Domain 2"/>
    <property type="match status" value="1"/>
</dbReference>
<dbReference type="GO" id="GO:0005737">
    <property type="term" value="C:cytoplasm"/>
    <property type="evidence" value="ECO:0007669"/>
    <property type="project" value="TreeGrafter"/>
</dbReference>
<dbReference type="InterPro" id="IPR004408">
    <property type="entry name" value="Biotin_CoA_COase_ligase"/>
</dbReference>
<dbReference type="PANTHER" id="PTHR12835:SF5">
    <property type="entry name" value="BIOTIN--PROTEIN LIGASE"/>
    <property type="match status" value="1"/>
</dbReference>
<evidence type="ECO:0000313" key="9">
    <source>
        <dbReference type="Proteomes" id="UP000245916"/>
    </source>
</evidence>
<keyword evidence="1 8" id="KW-0436">Ligase</keyword>
<comment type="caution">
    <text evidence="8">The sequence shown here is derived from an EMBL/GenBank/DDBJ whole genome shotgun (WGS) entry which is preliminary data.</text>
</comment>
<gene>
    <name evidence="8" type="ORF">DF286_11360</name>
</gene>
<dbReference type="EC" id="6.3.4.15" evidence="5"/>
<comment type="catalytic activity">
    <reaction evidence="6">
        <text>biotin + L-lysyl-[protein] + ATP = N(6)-biotinyl-L-lysyl-[protein] + AMP + diphosphate + H(+)</text>
        <dbReference type="Rhea" id="RHEA:11756"/>
        <dbReference type="Rhea" id="RHEA-COMP:9752"/>
        <dbReference type="Rhea" id="RHEA-COMP:10505"/>
        <dbReference type="ChEBI" id="CHEBI:15378"/>
        <dbReference type="ChEBI" id="CHEBI:29969"/>
        <dbReference type="ChEBI" id="CHEBI:30616"/>
        <dbReference type="ChEBI" id="CHEBI:33019"/>
        <dbReference type="ChEBI" id="CHEBI:57586"/>
        <dbReference type="ChEBI" id="CHEBI:83144"/>
        <dbReference type="ChEBI" id="CHEBI:456215"/>
        <dbReference type="EC" id="6.3.4.15"/>
    </reaction>
</comment>
<feature type="domain" description="BPL/LPL catalytic" evidence="7">
    <location>
        <begin position="8"/>
        <end position="199"/>
    </location>
</feature>
<dbReference type="GO" id="GO:0004077">
    <property type="term" value="F:biotin--[biotin carboxyl-carrier protein] ligase activity"/>
    <property type="evidence" value="ECO:0007669"/>
    <property type="project" value="UniProtKB-EC"/>
</dbReference>
<keyword evidence="9" id="KW-1185">Reference proteome</keyword>
<evidence type="ECO:0000256" key="5">
    <source>
        <dbReference type="ARBA" id="ARBA00024227"/>
    </source>
</evidence>
<dbReference type="Pfam" id="PF03099">
    <property type="entry name" value="BPL_LplA_LipB"/>
    <property type="match status" value="1"/>
</dbReference>
<dbReference type="CDD" id="cd16442">
    <property type="entry name" value="BPL"/>
    <property type="match status" value="1"/>
</dbReference>
<dbReference type="OrthoDB" id="9807064at2"/>
<evidence type="ECO:0000259" key="7">
    <source>
        <dbReference type="PROSITE" id="PS51733"/>
    </source>
</evidence>
<dbReference type="PANTHER" id="PTHR12835">
    <property type="entry name" value="BIOTIN PROTEIN LIGASE"/>
    <property type="match status" value="1"/>
</dbReference>
<dbReference type="AlphaFoldDB" id="A0A2U2J4X2"/>
<dbReference type="Gene3D" id="2.30.30.100">
    <property type="match status" value="1"/>
</dbReference>
<organism evidence="8 9">
    <name type="scientific">Allosphingosinicella humi</name>
    <dbReference type="NCBI Taxonomy" id="2068657"/>
    <lineage>
        <taxon>Bacteria</taxon>
        <taxon>Pseudomonadati</taxon>
        <taxon>Pseudomonadota</taxon>
        <taxon>Alphaproteobacteria</taxon>
        <taxon>Sphingomonadales</taxon>
        <taxon>Sphingomonadaceae</taxon>
        <taxon>Allosphingosinicella</taxon>
    </lineage>
</organism>
<keyword evidence="3" id="KW-0067">ATP-binding</keyword>
<dbReference type="InterPro" id="IPR045864">
    <property type="entry name" value="aa-tRNA-synth_II/BPL/LPL"/>
</dbReference>
<dbReference type="RefSeq" id="WP_109271537.1">
    <property type="nucleotide sequence ID" value="NZ_QFFF01000001.1"/>
</dbReference>
<reference evidence="8 9" key="1">
    <citation type="submission" date="2018-05" db="EMBL/GenBank/DDBJ databases">
        <title>Genome of Sphingosinicella humi QZX222.</title>
        <authorList>
            <person name="Qiao Z."/>
            <person name="Wang G."/>
        </authorList>
    </citation>
    <scope>NUCLEOTIDE SEQUENCE [LARGE SCALE GENOMIC DNA]</scope>
    <source>
        <strain evidence="8 9">QZX222</strain>
    </source>
</reference>
<dbReference type="PROSITE" id="PS51733">
    <property type="entry name" value="BPL_LPL_CATALYTIC"/>
    <property type="match status" value="1"/>
</dbReference>
<dbReference type="SUPFAM" id="SSF55681">
    <property type="entry name" value="Class II aaRS and biotin synthetases"/>
    <property type="match status" value="1"/>
</dbReference>
<proteinExistence type="predicted"/>
<keyword evidence="4" id="KW-0092">Biotin</keyword>
<evidence type="ECO:0000256" key="4">
    <source>
        <dbReference type="ARBA" id="ARBA00023267"/>
    </source>
</evidence>
<dbReference type="Proteomes" id="UP000245916">
    <property type="component" value="Unassembled WGS sequence"/>
</dbReference>
<dbReference type="InterPro" id="IPR008988">
    <property type="entry name" value="Transcriptional_repressor_C"/>
</dbReference>
<sequence>MTTGGSVADIRTVSETRSTNDDVAALAREGAAEGLWLRAERQTGGRGRQGRAWQSPEGNLYVSTLVRVRAGDPPAPTLALVAAVALHEVVAALTRHPGESRGPSTPTPEFLGPGFRRDDVVQIKWPNDLLVGGTKLSGILLERAGDAVVIGFGVNLAHHPQDLDRPAISLAALTGTAPDSATFLEMLAESFARWLQRWRFEGIGPIRSRWLSAAHPIGTALSTSEGDGLFDGLDETGALRLRLADGSVRVVRAGDVFLI</sequence>
<dbReference type="EMBL" id="QFFF01000001">
    <property type="protein sequence ID" value="PWG03399.1"/>
    <property type="molecule type" value="Genomic_DNA"/>
</dbReference>